<dbReference type="InterPro" id="IPR009003">
    <property type="entry name" value="Peptidase_S1_PA"/>
</dbReference>
<accession>A0ABV3D6Y7</accession>
<feature type="region of interest" description="Disordered" evidence="1">
    <location>
        <begin position="1"/>
        <end position="35"/>
    </location>
</feature>
<proteinExistence type="predicted"/>
<dbReference type="EMBL" id="JBEZAM010000086">
    <property type="protein sequence ID" value="MEU7297926.1"/>
    <property type="molecule type" value="Genomic_DNA"/>
</dbReference>
<evidence type="ECO:0000313" key="3">
    <source>
        <dbReference type="Proteomes" id="UP001551210"/>
    </source>
</evidence>
<dbReference type="SUPFAM" id="SSF50494">
    <property type="entry name" value="Trypsin-like serine proteases"/>
    <property type="match status" value="1"/>
</dbReference>
<reference evidence="2 3" key="1">
    <citation type="submission" date="2024-06" db="EMBL/GenBank/DDBJ databases">
        <title>The Natural Products Discovery Center: Release of the First 8490 Sequenced Strains for Exploring Actinobacteria Biosynthetic Diversity.</title>
        <authorList>
            <person name="Kalkreuter E."/>
            <person name="Kautsar S.A."/>
            <person name="Yang D."/>
            <person name="Bader C.D."/>
            <person name="Teijaro C.N."/>
            <person name="Fluegel L."/>
            <person name="Davis C.M."/>
            <person name="Simpson J.R."/>
            <person name="Lauterbach L."/>
            <person name="Steele A.D."/>
            <person name="Gui C."/>
            <person name="Meng S."/>
            <person name="Li G."/>
            <person name="Viehrig K."/>
            <person name="Ye F."/>
            <person name="Su P."/>
            <person name="Kiefer A.F."/>
            <person name="Nichols A."/>
            <person name="Cepeda A.J."/>
            <person name="Yan W."/>
            <person name="Fan B."/>
            <person name="Jiang Y."/>
            <person name="Adhikari A."/>
            <person name="Zheng C.-J."/>
            <person name="Schuster L."/>
            <person name="Cowan T.M."/>
            <person name="Smanski M.J."/>
            <person name="Chevrette M.G."/>
            <person name="De Carvalho L.P.S."/>
            <person name="Shen B."/>
        </authorList>
    </citation>
    <scope>NUCLEOTIDE SEQUENCE [LARGE SCALE GENOMIC DNA]</scope>
    <source>
        <strain evidence="2 3">NPDC045705</strain>
    </source>
</reference>
<sequence length="389" mass="40875">MSAGSTYERLLSGSQSGGLEHADGGGVPSPPDPGRLITQLSDEVGRLEEHLGRRADPAALERLKRRAEHALREVVDHGADARLGPRDMASLEAVVHSDGSRPVLFVEDDFFDVTAPTAANWAASLSRIQAELRTVCRAVGRVNDPGALLGYQGTAWAIDDGVVVTNYHVLEAISTHPSRTDGEFGGELKPGVAVDFGAEVGGGPSNRVFRISRVLGVGRAGAPEHAHPTIPRINFDGLDLAVLELDRVSGRQFPTPVQVARGDDPATHGALASRGRSVYLVGFPGSAASTRPDVFAELFAGVKGVKRLTPGVLTEGRGEVADDARHWIISHDASTLGGSSGSVVVDLEAEGRKVLGLHFAGVPDRVNWAHGLEGATLELASAIPGWRSP</sequence>
<dbReference type="Gene3D" id="2.40.10.10">
    <property type="entry name" value="Trypsin-like serine proteases"/>
    <property type="match status" value="2"/>
</dbReference>
<evidence type="ECO:0000256" key="1">
    <source>
        <dbReference type="SAM" id="MobiDB-lite"/>
    </source>
</evidence>
<comment type="caution">
    <text evidence="2">The sequence shown here is derived from an EMBL/GenBank/DDBJ whole genome shotgun (WGS) entry which is preliminary data.</text>
</comment>
<dbReference type="RefSeq" id="WP_359216139.1">
    <property type="nucleotide sequence ID" value="NZ_JBEZAM010000086.1"/>
</dbReference>
<organism evidence="2 3">
    <name type="scientific">Streptomyces exfoliatus</name>
    <name type="common">Streptomyces hydrogenans</name>
    <dbReference type="NCBI Taxonomy" id="1905"/>
    <lineage>
        <taxon>Bacteria</taxon>
        <taxon>Bacillati</taxon>
        <taxon>Actinomycetota</taxon>
        <taxon>Actinomycetes</taxon>
        <taxon>Kitasatosporales</taxon>
        <taxon>Streptomycetaceae</taxon>
        <taxon>Streptomyces</taxon>
    </lineage>
</organism>
<protein>
    <submittedName>
        <fullName evidence="2">Trypsin-like peptidase domain-containing protein</fullName>
    </submittedName>
</protein>
<dbReference type="Pfam" id="PF13365">
    <property type="entry name" value="Trypsin_2"/>
    <property type="match status" value="1"/>
</dbReference>
<evidence type="ECO:0000313" key="2">
    <source>
        <dbReference type="EMBL" id="MEU7297926.1"/>
    </source>
</evidence>
<gene>
    <name evidence="2" type="ORF">AB0A76_32810</name>
</gene>
<name>A0ABV3D6Y7_STREX</name>
<keyword evidence="3" id="KW-1185">Reference proteome</keyword>
<dbReference type="InterPro" id="IPR043504">
    <property type="entry name" value="Peptidase_S1_PA_chymotrypsin"/>
</dbReference>
<dbReference type="Proteomes" id="UP001551210">
    <property type="component" value="Unassembled WGS sequence"/>
</dbReference>